<accession>A0ABY5TJK8</accession>
<gene>
    <name evidence="1" type="ORF">NYF23_08105</name>
</gene>
<sequence length="110" mass="12419">MKITMVKKIFADGSPCKKCGEIEEKMRAAGQLERIDRTVVADESNDQSEGMVLATEHGVDRAPFFIVERDGAPAVIYTVYFKFVKEVLNAETREEDEIAEIMNDVDLDFL</sequence>
<evidence type="ECO:0000313" key="2">
    <source>
        <dbReference type="Proteomes" id="UP001059934"/>
    </source>
</evidence>
<dbReference type="Proteomes" id="UP001059934">
    <property type="component" value="Chromosome"/>
</dbReference>
<organism evidence="1 2">
    <name type="scientific">SAR92 clade bacterium H455</name>
    <dbReference type="NCBI Taxonomy" id="2974818"/>
    <lineage>
        <taxon>Bacteria</taxon>
        <taxon>Pseudomonadati</taxon>
        <taxon>Pseudomonadota</taxon>
        <taxon>Gammaproteobacteria</taxon>
        <taxon>Cellvibrionales</taxon>
        <taxon>Porticoccaceae</taxon>
        <taxon>SAR92 clade</taxon>
    </lineage>
</organism>
<dbReference type="EMBL" id="CP103416">
    <property type="protein sequence ID" value="UVW33999.1"/>
    <property type="molecule type" value="Genomic_DNA"/>
</dbReference>
<reference evidence="1" key="1">
    <citation type="submission" date="2022-08" db="EMBL/GenBank/DDBJ databases">
        <title>Catabolic pathway analysis in culturable SAR92 clade bacteria reveals their overlooked roles in DMSP degradation in coastal seas.</title>
        <authorList>
            <person name="He X."/>
            <person name="Zhang X."/>
            <person name="Zhang Y."/>
        </authorList>
    </citation>
    <scope>NUCLEOTIDE SEQUENCE</scope>
    <source>
        <strain evidence="1">H455</strain>
    </source>
</reference>
<proteinExistence type="predicted"/>
<protein>
    <recommendedName>
        <fullName evidence="3">Thioredoxin-like fold domain-containing protein</fullName>
    </recommendedName>
</protein>
<evidence type="ECO:0008006" key="3">
    <source>
        <dbReference type="Google" id="ProtNLM"/>
    </source>
</evidence>
<keyword evidence="2" id="KW-1185">Reference proteome</keyword>
<evidence type="ECO:0000313" key="1">
    <source>
        <dbReference type="EMBL" id="UVW33999.1"/>
    </source>
</evidence>
<name>A0ABY5TJK8_9GAMM</name>